<dbReference type="PANTHER" id="PTHR43080">
    <property type="entry name" value="CBS DOMAIN-CONTAINING PROTEIN CBSX3, MITOCHONDRIAL"/>
    <property type="match status" value="1"/>
</dbReference>
<dbReference type="STRING" id="1301915.JH146_0438"/>
<dbReference type="OrthoDB" id="64432at2157"/>
<name>A0A076LFP9_9EURY</name>
<evidence type="ECO:0000256" key="3">
    <source>
        <dbReference type="PROSITE-ProRule" id="PRU00703"/>
    </source>
</evidence>
<dbReference type="AlphaFoldDB" id="A0A076LFP9"/>
<evidence type="ECO:0000313" key="5">
    <source>
        <dbReference type="EMBL" id="AIJ05288.1"/>
    </source>
</evidence>
<dbReference type="HOGENOM" id="CLU_124806_0_0_2"/>
<dbReference type="SUPFAM" id="SSF54631">
    <property type="entry name" value="CBS-domain pair"/>
    <property type="match status" value="1"/>
</dbReference>
<dbReference type="PANTHER" id="PTHR43080:SF2">
    <property type="entry name" value="CBS DOMAIN-CONTAINING PROTEIN"/>
    <property type="match status" value="1"/>
</dbReference>
<protein>
    <submittedName>
        <fullName evidence="5">Signal transduction protein with CBS domains</fullName>
    </submittedName>
</protein>
<dbReference type="InterPro" id="IPR000644">
    <property type="entry name" value="CBS_dom"/>
</dbReference>
<evidence type="ECO:0000313" key="6">
    <source>
        <dbReference type="Proteomes" id="UP000028781"/>
    </source>
</evidence>
<dbReference type="KEGG" id="mjh:JH146_0438"/>
<dbReference type="EMBL" id="CP009149">
    <property type="protein sequence ID" value="AIJ05288.1"/>
    <property type="molecule type" value="Genomic_DNA"/>
</dbReference>
<dbReference type="Pfam" id="PF00571">
    <property type="entry name" value="CBS"/>
    <property type="match status" value="2"/>
</dbReference>
<organism evidence="5 6">
    <name type="scientific">Methanocaldococcus bathoardescens</name>
    <dbReference type="NCBI Taxonomy" id="1301915"/>
    <lineage>
        <taxon>Archaea</taxon>
        <taxon>Methanobacteriati</taxon>
        <taxon>Methanobacteriota</taxon>
        <taxon>Methanomada group</taxon>
        <taxon>Methanococci</taxon>
        <taxon>Methanococcales</taxon>
        <taxon>Methanocaldococcaceae</taxon>
        <taxon>Methanocaldococcus</taxon>
    </lineage>
</organism>
<keyword evidence="2 3" id="KW-0129">CBS domain</keyword>
<dbReference type="Proteomes" id="UP000028781">
    <property type="component" value="Chromosome"/>
</dbReference>
<keyword evidence="6" id="KW-1185">Reference proteome</keyword>
<evidence type="ECO:0000259" key="4">
    <source>
        <dbReference type="PROSITE" id="PS51371"/>
    </source>
</evidence>
<keyword evidence="1" id="KW-0677">Repeat</keyword>
<feature type="domain" description="CBS" evidence="4">
    <location>
        <begin position="76"/>
        <end position="134"/>
    </location>
</feature>
<dbReference type="Gene3D" id="3.10.580.10">
    <property type="entry name" value="CBS-domain"/>
    <property type="match status" value="1"/>
</dbReference>
<sequence>MVTDVPVVVAMSEPLFIKSYISAYDAMKMMINKGKRYCILLDKNNIPVGIVTITDIIKHILLEKVPPEDVEVYEIATKKIITISPDTSIEEALEIMKKYGVSKLPIVDKGKIVGIVTENELIELLPYIIEPLKELVDYLIDIINSELQESSKKKEIIKMLSKTK</sequence>
<evidence type="ECO:0000256" key="1">
    <source>
        <dbReference type="ARBA" id="ARBA00022737"/>
    </source>
</evidence>
<proteinExistence type="predicted"/>
<accession>A0A076LFP9</accession>
<gene>
    <name evidence="5" type="ORF">JH146_0438</name>
</gene>
<feature type="domain" description="CBS" evidence="4">
    <location>
        <begin position="10"/>
        <end position="68"/>
    </location>
</feature>
<reference evidence="5 6" key="1">
    <citation type="journal article" date="2015" name="Int. J. Syst. Evol. Microbiol.">
        <title>M ethanocaldococcus bathoardescens sp. nov., a hyperthermophilic methanogen isolated from a volcanically active deep-sea hydrothermal vent.</title>
        <authorList>
            <person name="Stewart L.C."/>
            <person name="Jung J.H."/>
            <person name="Kim Y.T."/>
            <person name="Kwon S.W."/>
            <person name="Park C.S."/>
            <person name="Holden J.F."/>
        </authorList>
    </citation>
    <scope>NUCLEOTIDE SEQUENCE [LARGE SCALE GENOMIC DNA]</scope>
    <source>
        <strain evidence="5 6">JH146</strain>
    </source>
</reference>
<evidence type="ECO:0000256" key="2">
    <source>
        <dbReference type="ARBA" id="ARBA00023122"/>
    </source>
</evidence>
<dbReference type="GeneID" id="24891036"/>
<dbReference type="InterPro" id="IPR051257">
    <property type="entry name" value="Diverse_CBS-Domain"/>
</dbReference>
<dbReference type="RefSeq" id="WP_048201474.1">
    <property type="nucleotide sequence ID" value="NZ_CP009149.1"/>
</dbReference>
<dbReference type="PROSITE" id="PS51371">
    <property type="entry name" value="CBS"/>
    <property type="match status" value="2"/>
</dbReference>
<dbReference type="InterPro" id="IPR046342">
    <property type="entry name" value="CBS_dom_sf"/>
</dbReference>
<dbReference type="SMART" id="SM00116">
    <property type="entry name" value="CBS"/>
    <property type="match status" value="2"/>
</dbReference>